<sequence>MNISLPLQRSLYANLSGYKTKHLIQILLWTSTSLSVLLSLNLSILKPDLFQNKPRPLLFFRSQSCRLSLSLS</sequence>
<dbReference type="EMBL" id="PDCK01000043">
    <property type="protein sequence ID" value="PRQ32580.1"/>
    <property type="molecule type" value="Genomic_DNA"/>
</dbReference>
<dbReference type="Gramene" id="PRQ32580">
    <property type="protein sequence ID" value="PRQ32580"/>
    <property type="gene ID" value="RchiOBHm_Chr5g0047951"/>
</dbReference>
<accession>A0A2P6QEH6</accession>
<protein>
    <submittedName>
        <fullName evidence="2">Uncharacterized protein</fullName>
    </submittedName>
</protein>
<keyword evidence="1" id="KW-0472">Membrane</keyword>
<name>A0A2P6QEH6_ROSCH</name>
<keyword evidence="1" id="KW-0812">Transmembrane</keyword>
<proteinExistence type="predicted"/>
<organism evidence="2 3">
    <name type="scientific">Rosa chinensis</name>
    <name type="common">China rose</name>
    <dbReference type="NCBI Taxonomy" id="74649"/>
    <lineage>
        <taxon>Eukaryota</taxon>
        <taxon>Viridiplantae</taxon>
        <taxon>Streptophyta</taxon>
        <taxon>Embryophyta</taxon>
        <taxon>Tracheophyta</taxon>
        <taxon>Spermatophyta</taxon>
        <taxon>Magnoliopsida</taxon>
        <taxon>eudicotyledons</taxon>
        <taxon>Gunneridae</taxon>
        <taxon>Pentapetalae</taxon>
        <taxon>rosids</taxon>
        <taxon>fabids</taxon>
        <taxon>Rosales</taxon>
        <taxon>Rosaceae</taxon>
        <taxon>Rosoideae</taxon>
        <taxon>Rosoideae incertae sedis</taxon>
        <taxon>Rosa</taxon>
    </lineage>
</organism>
<dbReference type="AlphaFoldDB" id="A0A2P6QEH6"/>
<dbReference type="Proteomes" id="UP000238479">
    <property type="component" value="Chromosome 5"/>
</dbReference>
<evidence type="ECO:0000313" key="2">
    <source>
        <dbReference type="EMBL" id="PRQ32580.1"/>
    </source>
</evidence>
<reference evidence="2 3" key="1">
    <citation type="journal article" date="2018" name="Nat. Genet.">
        <title>The Rosa genome provides new insights in the design of modern roses.</title>
        <authorList>
            <person name="Bendahmane M."/>
        </authorList>
    </citation>
    <scope>NUCLEOTIDE SEQUENCE [LARGE SCALE GENOMIC DNA]</scope>
    <source>
        <strain evidence="3">cv. Old Blush</strain>
    </source>
</reference>
<feature type="transmembrane region" description="Helical" evidence="1">
    <location>
        <begin position="23"/>
        <end position="45"/>
    </location>
</feature>
<evidence type="ECO:0000313" key="3">
    <source>
        <dbReference type="Proteomes" id="UP000238479"/>
    </source>
</evidence>
<comment type="caution">
    <text evidence="2">The sequence shown here is derived from an EMBL/GenBank/DDBJ whole genome shotgun (WGS) entry which is preliminary data.</text>
</comment>
<evidence type="ECO:0000256" key="1">
    <source>
        <dbReference type="SAM" id="Phobius"/>
    </source>
</evidence>
<keyword evidence="3" id="KW-1185">Reference proteome</keyword>
<keyword evidence="1" id="KW-1133">Transmembrane helix</keyword>
<gene>
    <name evidence="2" type="ORF">RchiOBHm_Chr5g0047951</name>
</gene>